<protein>
    <submittedName>
        <fullName evidence="1">Uncharacterized protein</fullName>
    </submittedName>
</protein>
<dbReference type="EMBL" id="CADCWM010000548">
    <property type="protein sequence ID" value="CAA9568178.1"/>
    <property type="molecule type" value="Genomic_DNA"/>
</dbReference>
<accession>A0A6J4V9S3</accession>
<reference evidence="1" key="1">
    <citation type="submission" date="2020-02" db="EMBL/GenBank/DDBJ databases">
        <authorList>
            <person name="Meier V. D."/>
        </authorList>
    </citation>
    <scope>NUCLEOTIDE SEQUENCE</scope>
    <source>
        <strain evidence="1">AVDCRST_MAG88</strain>
    </source>
</reference>
<dbReference type="AlphaFoldDB" id="A0A6J4V9S3"/>
<proteinExistence type="predicted"/>
<gene>
    <name evidence="1" type="ORF">AVDCRST_MAG88-2085</name>
</gene>
<organism evidence="1">
    <name type="scientific">uncultured Thermomicrobiales bacterium</name>
    <dbReference type="NCBI Taxonomy" id="1645740"/>
    <lineage>
        <taxon>Bacteria</taxon>
        <taxon>Pseudomonadati</taxon>
        <taxon>Thermomicrobiota</taxon>
        <taxon>Thermomicrobia</taxon>
        <taxon>Thermomicrobiales</taxon>
        <taxon>environmental samples</taxon>
    </lineage>
</organism>
<sequence length="152" mass="16525">MCREALSTWDIGGLPITRPTSLSALITRLSIMSTESTSKPDRPRVNGAYMVSSGEGDDHARFVGHIAGHFGQLDLAVSIHPLDAHSHGKTSSHHLYRSKAHGRTSVVTLRAGRSTGCGFPRLPTCLKTPRAESRGCRSAFAPLSERRRARRP</sequence>
<evidence type="ECO:0000313" key="1">
    <source>
        <dbReference type="EMBL" id="CAA9568178.1"/>
    </source>
</evidence>
<name>A0A6J4V9S3_9BACT</name>